<evidence type="ECO:0000256" key="1">
    <source>
        <dbReference type="ARBA" id="ARBA00004196"/>
    </source>
</evidence>
<keyword evidence="13" id="KW-1185">Reference proteome</keyword>
<keyword evidence="4" id="KW-0349">Heme</keyword>
<evidence type="ECO:0000256" key="4">
    <source>
        <dbReference type="ARBA" id="ARBA00022617"/>
    </source>
</evidence>
<dbReference type="GO" id="GO:0046872">
    <property type="term" value="F:metal ion binding"/>
    <property type="evidence" value="ECO:0007669"/>
    <property type="project" value="UniProtKB-KW"/>
</dbReference>
<dbReference type="Proteomes" id="UP001179121">
    <property type="component" value="Chromosome"/>
</dbReference>
<keyword evidence="7" id="KW-0106">Calcium</keyword>
<evidence type="ECO:0000256" key="10">
    <source>
        <dbReference type="ARBA" id="ARBA00049131"/>
    </source>
</evidence>
<gene>
    <name evidence="12" type="ORF">DNFV4_01908</name>
</gene>
<evidence type="ECO:0000256" key="11">
    <source>
        <dbReference type="SAM" id="SignalP"/>
    </source>
</evidence>
<dbReference type="PANTHER" id="PTHR30633:SF0">
    <property type="entry name" value="CYTOCHROME C-552"/>
    <property type="match status" value="1"/>
</dbReference>
<dbReference type="InterPro" id="IPR036280">
    <property type="entry name" value="Multihaem_cyt_sf"/>
</dbReference>
<evidence type="ECO:0000256" key="9">
    <source>
        <dbReference type="ARBA" id="ARBA00023004"/>
    </source>
</evidence>
<keyword evidence="9" id="KW-0408">Iron</keyword>
<dbReference type="EC" id="1.7.2.2" evidence="3"/>
<dbReference type="GO" id="GO:0042279">
    <property type="term" value="F:nitrite reductase (cytochrome, ammonia-forming) activity"/>
    <property type="evidence" value="ECO:0007669"/>
    <property type="project" value="UniProtKB-EC"/>
</dbReference>
<dbReference type="Gene3D" id="1.10.1130.10">
    <property type="entry name" value="Flavocytochrome C3, Chain A"/>
    <property type="match status" value="1"/>
</dbReference>
<feature type="chain" id="PRO_5041642205" description="nitrite reductase (cytochrome; ammonia-forming)" evidence="11">
    <location>
        <begin position="23"/>
        <end position="226"/>
    </location>
</feature>
<dbReference type="SUPFAM" id="SSF48695">
    <property type="entry name" value="Multiheme cytochromes"/>
    <property type="match status" value="1"/>
</dbReference>
<sequence length="226" mass="25466">MNPTRKLILVLVLTAAATFAVAALLVSIFQRKQEEKHVFFRVVELTDDTEDPAVWGKNFPFQYDAYIRTVDQVRTRFGGSEAIPRTPTEADPRSVVAQSRIEEDPRLKTMWAGYAFAHDFREERGHAYMLEDQTYTERQIVAKQPGTCLQCHSSVYTAMKKLGDGDLFKGFDKLNAMLYAEARPLVTHPVTCLDWSRARCHASPRHAPGLHRGLAGVEGTGGRQEL</sequence>
<accession>A0AA86MYX1</accession>
<name>A0AA86MYX1_9BACT</name>
<comment type="catalytic activity">
    <reaction evidence="10">
        <text>6 Fe(III)-[cytochrome c] + NH4(+) + 2 H2O = 6 Fe(II)-[cytochrome c] + nitrite + 8 H(+)</text>
        <dbReference type="Rhea" id="RHEA:13089"/>
        <dbReference type="Rhea" id="RHEA-COMP:10350"/>
        <dbReference type="Rhea" id="RHEA-COMP:14399"/>
        <dbReference type="ChEBI" id="CHEBI:15377"/>
        <dbReference type="ChEBI" id="CHEBI:15378"/>
        <dbReference type="ChEBI" id="CHEBI:16301"/>
        <dbReference type="ChEBI" id="CHEBI:28938"/>
        <dbReference type="ChEBI" id="CHEBI:29033"/>
        <dbReference type="ChEBI" id="CHEBI:29034"/>
        <dbReference type="EC" id="1.7.2.2"/>
    </reaction>
</comment>
<comment type="similarity">
    <text evidence="2">Belongs to the cytochrome c-552 family.</text>
</comment>
<keyword evidence="6 11" id="KW-0732">Signal</keyword>
<keyword evidence="5" id="KW-0479">Metal-binding</keyword>
<dbReference type="InterPro" id="IPR003321">
    <property type="entry name" value="Cyt_c552"/>
</dbReference>
<evidence type="ECO:0000256" key="6">
    <source>
        <dbReference type="ARBA" id="ARBA00022729"/>
    </source>
</evidence>
<evidence type="ECO:0000256" key="2">
    <source>
        <dbReference type="ARBA" id="ARBA00009288"/>
    </source>
</evidence>
<dbReference type="PANTHER" id="PTHR30633">
    <property type="entry name" value="CYTOCHROME C-552 RESPIRATORY NITRITE REDUCTASE"/>
    <property type="match status" value="1"/>
</dbReference>
<keyword evidence="8" id="KW-0560">Oxidoreductase</keyword>
<comment type="subcellular location">
    <subcellularLocation>
        <location evidence="1">Cell envelope</location>
    </subcellularLocation>
</comment>
<protein>
    <recommendedName>
        <fullName evidence="3">nitrite reductase (cytochrome; ammonia-forming)</fullName>
        <ecNumber evidence="3">1.7.2.2</ecNumber>
    </recommendedName>
</protein>
<dbReference type="GO" id="GO:0020037">
    <property type="term" value="F:heme binding"/>
    <property type="evidence" value="ECO:0007669"/>
    <property type="project" value="TreeGrafter"/>
</dbReference>
<reference evidence="12" key="1">
    <citation type="submission" date="2022-10" db="EMBL/GenBank/DDBJ databases">
        <authorList>
            <person name="Koch H."/>
        </authorList>
    </citation>
    <scope>NUCLEOTIDE SEQUENCE</scope>
    <source>
        <strain evidence="12">DNF</strain>
    </source>
</reference>
<evidence type="ECO:0000256" key="3">
    <source>
        <dbReference type="ARBA" id="ARBA00011887"/>
    </source>
</evidence>
<evidence type="ECO:0000256" key="7">
    <source>
        <dbReference type="ARBA" id="ARBA00022837"/>
    </source>
</evidence>
<evidence type="ECO:0000313" key="12">
    <source>
        <dbReference type="EMBL" id="CAI4031486.1"/>
    </source>
</evidence>
<evidence type="ECO:0000256" key="8">
    <source>
        <dbReference type="ARBA" id="ARBA00023002"/>
    </source>
</evidence>
<feature type="signal peptide" evidence="11">
    <location>
        <begin position="1"/>
        <end position="22"/>
    </location>
</feature>
<evidence type="ECO:0000313" key="13">
    <source>
        <dbReference type="Proteomes" id="UP001179121"/>
    </source>
</evidence>
<dbReference type="AlphaFoldDB" id="A0AA86MYX1"/>
<dbReference type="KEGG" id="nti:DNFV4_01908"/>
<dbReference type="Pfam" id="PF02335">
    <property type="entry name" value="Cytochrom_C552"/>
    <property type="match status" value="1"/>
</dbReference>
<organism evidence="12 13">
    <name type="scientific">Nitrospira tepida</name>
    <dbReference type="NCBI Taxonomy" id="2973512"/>
    <lineage>
        <taxon>Bacteria</taxon>
        <taxon>Pseudomonadati</taxon>
        <taxon>Nitrospirota</taxon>
        <taxon>Nitrospiria</taxon>
        <taxon>Nitrospirales</taxon>
        <taxon>Nitrospiraceae</taxon>
        <taxon>Nitrospira</taxon>
    </lineage>
</organism>
<dbReference type="GO" id="GO:0019645">
    <property type="term" value="P:anaerobic electron transport chain"/>
    <property type="evidence" value="ECO:0007669"/>
    <property type="project" value="TreeGrafter"/>
</dbReference>
<evidence type="ECO:0000256" key="5">
    <source>
        <dbReference type="ARBA" id="ARBA00022723"/>
    </source>
</evidence>
<dbReference type="EMBL" id="OX365700">
    <property type="protein sequence ID" value="CAI4031486.1"/>
    <property type="molecule type" value="Genomic_DNA"/>
</dbReference>
<dbReference type="GO" id="GO:0030288">
    <property type="term" value="C:outer membrane-bounded periplasmic space"/>
    <property type="evidence" value="ECO:0007669"/>
    <property type="project" value="TreeGrafter"/>
</dbReference>
<proteinExistence type="inferred from homology"/>